<dbReference type="Proteomes" id="UP001234178">
    <property type="component" value="Unassembled WGS sequence"/>
</dbReference>
<reference evidence="1 2" key="1">
    <citation type="journal article" date="2023" name="Nucleic Acids Res.">
        <title>The hologenome of Daphnia magna reveals possible DNA methylation and microbiome-mediated evolution of the host genome.</title>
        <authorList>
            <person name="Chaturvedi A."/>
            <person name="Li X."/>
            <person name="Dhandapani V."/>
            <person name="Marshall H."/>
            <person name="Kissane S."/>
            <person name="Cuenca-Cambronero M."/>
            <person name="Asole G."/>
            <person name="Calvet F."/>
            <person name="Ruiz-Romero M."/>
            <person name="Marangio P."/>
            <person name="Guigo R."/>
            <person name="Rago D."/>
            <person name="Mirbahai L."/>
            <person name="Eastwood N."/>
            <person name="Colbourne J.K."/>
            <person name="Zhou J."/>
            <person name="Mallon E."/>
            <person name="Orsini L."/>
        </authorList>
    </citation>
    <scope>NUCLEOTIDE SEQUENCE [LARGE SCALE GENOMIC DNA]</scope>
    <source>
        <strain evidence="1">LRV0_1</strain>
    </source>
</reference>
<name>A0ABR0AFV2_9CRUS</name>
<protein>
    <submittedName>
        <fullName evidence="1">Uncharacterized protein</fullName>
    </submittedName>
</protein>
<organism evidence="1 2">
    <name type="scientific">Daphnia magna</name>
    <dbReference type="NCBI Taxonomy" id="35525"/>
    <lineage>
        <taxon>Eukaryota</taxon>
        <taxon>Metazoa</taxon>
        <taxon>Ecdysozoa</taxon>
        <taxon>Arthropoda</taxon>
        <taxon>Crustacea</taxon>
        <taxon>Branchiopoda</taxon>
        <taxon>Diplostraca</taxon>
        <taxon>Cladocera</taxon>
        <taxon>Anomopoda</taxon>
        <taxon>Daphniidae</taxon>
        <taxon>Daphnia</taxon>
    </lineage>
</organism>
<evidence type="ECO:0000313" key="1">
    <source>
        <dbReference type="EMBL" id="KAK4023949.1"/>
    </source>
</evidence>
<evidence type="ECO:0000313" key="2">
    <source>
        <dbReference type="Proteomes" id="UP001234178"/>
    </source>
</evidence>
<comment type="caution">
    <text evidence="1">The sequence shown here is derived from an EMBL/GenBank/DDBJ whole genome shotgun (WGS) entry which is preliminary data.</text>
</comment>
<accession>A0ABR0AFV2</accession>
<sequence>MVSAAERGQVLRAIITKGKKNLTGGGGLAATVQVLWQAHPPPAPQSQHNPPQHLFAVCSKQKTELIFYDVKIWISVDRVSLRTWTVLNKDPNLHVHNQKLGMNINYEGFFVCVYTADGKDNECNI</sequence>
<gene>
    <name evidence="1" type="ORF">OUZ56_009342</name>
</gene>
<proteinExistence type="predicted"/>
<keyword evidence="2" id="KW-1185">Reference proteome</keyword>
<dbReference type="EMBL" id="JAOYFB010000037">
    <property type="protein sequence ID" value="KAK4023949.1"/>
    <property type="molecule type" value="Genomic_DNA"/>
</dbReference>